<comment type="subcellular location">
    <subcellularLocation>
        <location evidence="2">Membrane</location>
    </subcellularLocation>
</comment>
<dbReference type="PANTHER" id="PTHR47947:SF26">
    <property type="entry name" value="CYTOCHROME P450"/>
    <property type="match status" value="1"/>
</dbReference>
<name>A0AA87Z1C9_FICCA</name>
<keyword evidence="8" id="KW-0408">Iron</keyword>
<evidence type="ECO:0000313" key="12">
    <source>
        <dbReference type="EMBL" id="GMN22081.1"/>
    </source>
</evidence>
<dbReference type="Gene3D" id="1.10.630.10">
    <property type="entry name" value="Cytochrome P450"/>
    <property type="match status" value="1"/>
</dbReference>
<dbReference type="EMBL" id="BTGU01001359">
    <property type="protein sequence ID" value="GMN22050.1"/>
    <property type="molecule type" value="Genomic_DNA"/>
</dbReference>
<evidence type="ECO:0000256" key="4">
    <source>
        <dbReference type="ARBA" id="ARBA00022692"/>
    </source>
</evidence>
<dbReference type="AlphaFoldDB" id="A0AA87Z1C9"/>
<evidence type="ECO:0000256" key="9">
    <source>
        <dbReference type="ARBA" id="ARBA00023033"/>
    </source>
</evidence>
<evidence type="ECO:0000256" key="5">
    <source>
        <dbReference type="ARBA" id="ARBA00022723"/>
    </source>
</evidence>
<keyword evidence="6" id="KW-1133">Transmembrane helix</keyword>
<evidence type="ECO:0000256" key="7">
    <source>
        <dbReference type="ARBA" id="ARBA00023002"/>
    </source>
</evidence>
<evidence type="ECO:0000313" key="14">
    <source>
        <dbReference type="EMBL" id="GMN22103.1"/>
    </source>
</evidence>
<dbReference type="Proteomes" id="UP001187192">
    <property type="component" value="Unassembled WGS sequence"/>
</dbReference>
<sequence length="89" mass="10541">MVVGKRYLEATSSSTRDDRCRKALRDFFELTGTIVAADAIPWLRWLDLRGYERAIKKTSKELDQMAQRWLEEHKRKRSVCGEDDQDFMD</sequence>
<accession>A0AA87Z1C9</accession>
<evidence type="ECO:0000256" key="8">
    <source>
        <dbReference type="ARBA" id="ARBA00023004"/>
    </source>
</evidence>
<keyword evidence="4" id="KW-0812">Transmembrane</keyword>
<dbReference type="PANTHER" id="PTHR47947">
    <property type="entry name" value="CYTOCHROME P450 82C3-RELATED"/>
    <property type="match status" value="1"/>
</dbReference>
<dbReference type="GO" id="GO:0005506">
    <property type="term" value="F:iron ion binding"/>
    <property type="evidence" value="ECO:0007669"/>
    <property type="project" value="InterPro"/>
</dbReference>
<evidence type="ECO:0000256" key="6">
    <source>
        <dbReference type="ARBA" id="ARBA00022989"/>
    </source>
</evidence>
<reference evidence="13" key="1">
    <citation type="submission" date="2023-07" db="EMBL/GenBank/DDBJ databases">
        <title>draft genome sequence of fig (Ficus carica).</title>
        <authorList>
            <person name="Takahashi T."/>
            <person name="Nishimura K."/>
        </authorList>
    </citation>
    <scope>NUCLEOTIDE SEQUENCE</scope>
</reference>
<keyword evidence="7" id="KW-0560">Oxidoreductase</keyword>
<dbReference type="InterPro" id="IPR050651">
    <property type="entry name" value="Plant_Cytochrome_P450_Monoox"/>
</dbReference>
<dbReference type="GO" id="GO:0016020">
    <property type="term" value="C:membrane"/>
    <property type="evidence" value="ECO:0007669"/>
    <property type="project" value="UniProtKB-SubCell"/>
</dbReference>
<evidence type="ECO:0008006" key="16">
    <source>
        <dbReference type="Google" id="ProtNLM"/>
    </source>
</evidence>
<keyword evidence="9" id="KW-0503">Monooxygenase</keyword>
<keyword evidence="3" id="KW-0349">Heme</keyword>
<protein>
    <recommendedName>
        <fullName evidence="16">Cytochrome P450</fullName>
    </recommendedName>
</protein>
<gene>
    <name evidence="11" type="ORF">TIFTF001_040167</name>
    <name evidence="12" type="ORF">TIFTF001_040171</name>
    <name evidence="13" type="ORF">TIFTF001_040176</name>
    <name evidence="14" type="ORF">TIFTF001_040182</name>
</gene>
<dbReference type="InterPro" id="IPR036396">
    <property type="entry name" value="Cyt_P450_sf"/>
</dbReference>
<evidence type="ECO:0000313" key="13">
    <source>
        <dbReference type="EMBL" id="GMN22095.1"/>
    </source>
</evidence>
<evidence type="ECO:0000256" key="1">
    <source>
        <dbReference type="ARBA" id="ARBA00001971"/>
    </source>
</evidence>
<feature type="non-terminal residue" evidence="13">
    <location>
        <position position="89"/>
    </location>
</feature>
<comment type="cofactor">
    <cofactor evidence="1">
        <name>heme</name>
        <dbReference type="ChEBI" id="CHEBI:30413"/>
    </cofactor>
</comment>
<proteinExistence type="predicted"/>
<dbReference type="EMBL" id="BTGU01001360">
    <property type="protein sequence ID" value="GMN22081.1"/>
    <property type="molecule type" value="Genomic_DNA"/>
</dbReference>
<evidence type="ECO:0000313" key="11">
    <source>
        <dbReference type="EMBL" id="GMN22050.1"/>
    </source>
</evidence>
<keyword evidence="5" id="KW-0479">Metal-binding</keyword>
<comment type="caution">
    <text evidence="13">The sequence shown here is derived from an EMBL/GenBank/DDBJ whole genome shotgun (WGS) entry which is preliminary data.</text>
</comment>
<dbReference type="GO" id="GO:0016705">
    <property type="term" value="F:oxidoreductase activity, acting on paired donors, with incorporation or reduction of molecular oxygen"/>
    <property type="evidence" value="ECO:0007669"/>
    <property type="project" value="InterPro"/>
</dbReference>
<dbReference type="EMBL" id="BTGU01001362">
    <property type="protein sequence ID" value="GMN22103.1"/>
    <property type="molecule type" value="Genomic_DNA"/>
</dbReference>
<evidence type="ECO:0000256" key="3">
    <source>
        <dbReference type="ARBA" id="ARBA00022617"/>
    </source>
</evidence>
<keyword evidence="15" id="KW-1185">Reference proteome</keyword>
<dbReference type="GO" id="GO:0004497">
    <property type="term" value="F:monooxygenase activity"/>
    <property type="evidence" value="ECO:0007669"/>
    <property type="project" value="UniProtKB-KW"/>
</dbReference>
<dbReference type="GO" id="GO:0020037">
    <property type="term" value="F:heme binding"/>
    <property type="evidence" value="ECO:0007669"/>
    <property type="project" value="InterPro"/>
</dbReference>
<dbReference type="EMBL" id="BTGU01001361">
    <property type="protein sequence ID" value="GMN22095.1"/>
    <property type="molecule type" value="Genomic_DNA"/>
</dbReference>
<organism evidence="13 15">
    <name type="scientific">Ficus carica</name>
    <name type="common">Common fig</name>
    <dbReference type="NCBI Taxonomy" id="3494"/>
    <lineage>
        <taxon>Eukaryota</taxon>
        <taxon>Viridiplantae</taxon>
        <taxon>Streptophyta</taxon>
        <taxon>Embryophyta</taxon>
        <taxon>Tracheophyta</taxon>
        <taxon>Spermatophyta</taxon>
        <taxon>Magnoliopsida</taxon>
        <taxon>eudicotyledons</taxon>
        <taxon>Gunneridae</taxon>
        <taxon>Pentapetalae</taxon>
        <taxon>rosids</taxon>
        <taxon>fabids</taxon>
        <taxon>Rosales</taxon>
        <taxon>Moraceae</taxon>
        <taxon>Ficeae</taxon>
        <taxon>Ficus</taxon>
    </lineage>
</organism>
<evidence type="ECO:0000256" key="10">
    <source>
        <dbReference type="ARBA" id="ARBA00023136"/>
    </source>
</evidence>
<evidence type="ECO:0000313" key="15">
    <source>
        <dbReference type="Proteomes" id="UP001187192"/>
    </source>
</evidence>
<keyword evidence="10" id="KW-0472">Membrane</keyword>
<evidence type="ECO:0000256" key="2">
    <source>
        <dbReference type="ARBA" id="ARBA00004370"/>
    </source>
</evidence>
<dbReference type="SUPFAM" id="SSF48264">
    <property type="entry name" value="Cytochrome P450"/>
    <property type="match status" value="1"/>
</dbReference>